<proteinExistence type="predicted"/>
<protein>
    <submittedName>
        <fullName evidence="2">Uncharacterized protein</fullName>
    </submittedName>
</protein>
<dbReference type="Proteomes" id="UP001142292">
    <property type="component" value="Unassembled WGS sequence"/>
</dbReference>
<evidence type="ECO:0000313" key="2">
    <source>
        <dbReference type="EMBL" id="GLJ68759.1"/>
    </source>
</evidence>
<comment type="caution">
    <text evidence="2">The sequence shown here is derived from an EMBL/GenBank/DDBJ whole genome shotgun (WGS) entry which is preliminary data.</text>
</comment>
<keyword evidence="1" id="KW-1133">Transmembrane helix</keyword>
<feature type="transmembrane region" description="Helical" evidence="1">
    <location>
        <begin position="41"/>
        <end position="62"/>
    </location>
</feature>
<keyword evidence="1" id="KW-0472">Membrane</keyword>
<evidence type="ECO:0000313" key="3">
    <source>
        <dbReference type="Proteomes" id="UP001142292"/>
    </source>
</evidence>
<keyword evidence="3" id="KW-1185">Reference proteome</keyword>
<organism evidence="2 3">
    <name type="scientific">Nocardioides luteus</name>
    <dbReference type="NCBI Taxonomy" id="1844"/>
    <lineage>
        <taxon>Bacteria</taxon>
        <taxon>Bacillati</taxon>
        <taxon>Actinomycetota</taxon>
        <taxon>Actinomycetes</taxon>
        <taxon>Propionibacteriales</taxon>
        <taxon>Nocardioidaceae</taxon>
        <taxon>Nocardioides</taxon>
    </lineage>
</organism>
<name>A0ABQ5SZ87_9ACTN</name>
<accession>A0ABQ5SZ87</accession>
<sequence length="126" mass="13441">MPTGTAWIIGADDETRTRDINLGNQITPPNTHSHVLARTGVWWWLFMVVMGLVEPIGGILGARAGVRIAGAERYPFRHLAPLAGVRGLAPDVREPTPGRLDEGWRACAATAAPALVIGGRTGVARE</sequence>
<dbReference type="EMBL" id="BSEL01000005">
    <property type="protein sequence ID" value="GLJ68759.1"/>
    <property type="molecule type" value="Genomic_DNA"/>
</dbReference>
<gene>
    <name evidence="2" type="ORF">GCM10017579_27950</name>
</gene>
<keyword evidence="1" id="KW-0812">Transmembrane</keyword>
<reference evidence="2" key="1">
    <citation type="journal article" date="2014" name="Int. J. Syst. Evol. Microbiol.">
        <title>Complete genome of a new Firmicutes species belonging to the dominant human colonic microbiota ('Ruminococcus bicirculans') reveals two chromosomes and a selective capacity to utilize plant glucans.</title>
        <authorList>
            <consortium name="NISC Comparative Sequencing Program"/>
            <person name="Wegmann U."/>
            <person name="Louis P."/>
            <person name="Goesmann A."/>
            <person name="Henrissat B."/>
            <person name="Duncan S.H."/>
            <person name="Flint H.J."/>
        </authorList>
    </citation>
    <scope>NUCLEOTIDE SEQUENCE</scope>
    <source>
        <strain evidence="2">VKM Ac-1246</strain>
    </source>
</reference>
<reference evidence="2" key="2">
    <citation type="submission" date="2023-01" db="EMBL/GenBank/DDBJ databases">
        <authorList>
            <person name="Sun Q."/>
            <person name="Evtushenko L."/>
        </authorList>
    </citation>
    <scope>NUCLEOTIDE SEQUENCE</scope>
    <source>
        <strain evidence="2">VKM Ac-1246</strain>
    </source>
</reference>
<evidence type="ECO:0000256" key="1">
    <source>
        <dbReference type="SAM" id="Phobius"/>
    </source>
</evidence>